<dbReference type="NCBIfam" id="TIGR01987">
    <property type="entry name" value="HI0074"/>
    <property type="match status" value="1"/>
</dbReference>
<accession>A0A0S4LBY7</accession>
<dbReference type="Gene3D" id="1.20.120.330">
    <property type="entry name" value="Nucleotidyltransferases domain 2"/>
    <property type="match status" value="1"/>
</dbReference>
<keyword evidence="2" id="KW-1185">Reference proteome</keyword>
<keyword evidence="1" id="KW-0808">Transferase</keyword>
<dbReference type="OrthoDB" id="9810452at2"/>
<dbReference type="GO" id="GO:0016740">
    <property type="term" value="F:transferase activity"/>
    <property type="evidence" value="ECO:0007669"/>
    <property type="project" value="UniProtKB-KW"/>
</dbReference>
<reference evidence="2" key="1">
    <citation type="submission" date="2015-10" db="EMBL/GenBank/DDBJ databases">
        <authorList>
            <person name="Luecker S."/>
            <person name="Luecker S."/>
        </authorList>
    </citation>
    <scope>NUCLEOTIDE SEQUENCE [LARGE SCALE GENOMIC DNA]</scope>
</reference>
<evidence type="ECO:0000313" key="1">
    <source>
        <dbReference type="EMBL" id="CUS34350.1"/>
    </source>
</evidence>
<dbReference type="RefSeq" id="WP_090895685.1">
    <property type="nucleotide sequence ID" value="NZ_CZPZ01000008.1"/>
</dbReference>
<dbReference type="STRING" id="1742973.COMA2_160100"/>
<dbReference type="AlphaFoldDB" id="A0A0S4LBY7"/>
<gene>
    <name evidence="1" type="ORF">COMA2_160100</name>
</gene>
<dbReference type="InterPro" id="IPR010235">
    <property type="entry name" value="HepT"/>
</dbReference>
<evidence type="ECO:0000313" key="2">
    <source>
        <dbReference type="Proteomes" id="UP000198736"/>
    </source>
</evidence>
<protein>
    <submittedName>
        <fullName evidence="1">Nucleotidyltransferase substrate binding protein</fullName>
    </submittedName>
</protein>
<organism evidence="1 2">
    <name type="scientific">Candidatus Nitrospira nitrificans</name>
    <dbReference type="NCBI Taxonomy" id="1742973"/>
    <lineage>
        <taxon>Bacteria</taxon>
        <taxon>Pseudomonadati</taxon>
        <taxon>Nitrospirota</taxon>
        <taxon>Nitrospiria</taxon>
        <taxon>Nitrospirales</taxon>
        <taxon>Nitrospiraceae</taxon>
        <taxon>Nitrospira</taxon>
    </lineage>
</organism>
<proteinExistence type="predicted"/>
<dbReference type="Proteomes" id="UP000198736">
    <property type="component" value="Unassembled WGS sequence"/>
</dbReference>
<dbReference type="SUPFAM" id="SSF81593">
    <property type="entry name" value="Nucleotidyltransferase substrate binding subunit/domain"/>
    <property type="match status" value="1"/>
</dbReference>
<sequence length="124" mass="14168">MTTRLDSFATAITRFSEALNAPATDLTRDAAIQRFEFCFELAWKVIQERARTEGLDCQSPKGCLKLAYKNSWINDEAGWLAMLEDRNRTAHTYDETLAKDVYRRLPAHLPLLLALNTYLRGAQT</sequence>
<name>A0A0S4LBY7_9BACT</name>
<dbReference type="EMBL" id="CZPZ01000008">
    <property type="protein sequence ID" value="CUS34350.1"/>
    <property type="molecule type" value="Genomic_DNA"/>
</dbReference>
<dbReference type="Pfam" id="PF08780">
    <property type="entry name" value="NTase_sub_bind"/>
    <property type="match status" value="1"/>
</dbReference>